<accession>A0A8C3S3D3</accession>
<protein>
    <submittedName>
        <fullName evidence="3">Coiled-coil domain containing 105</fullName>
    </submittedName>
</protein>
<dbReference type="InterPro" id="IPR038949">
    <property type="entry name" value="TEKTL1"/>
</dbReference>
<organism evidence="3 4">
    <name type="scientific">Chelydra serpentina</name>
    <name type="common">Snapping turtle</name>
    <name type="synonym">Testudo serpentina</name>
    <dbReference type="NCBI Taxonomy" id="8475"/>
    <lineage>
        <taxon>Eukaryota</taxon>
        <taxon>Metazoa</taxon>
        <taxon>Chordata</taxon>
        <taxon>Craniata</taxon>
        <taxon>Vertebrata</taxon>
        <taxon>Euteleostomi</taxon>
        <taxon>Archelosauria</taxon>
        <taxon>Testudinata</taxon>
        <taxon>Testudines</taxon>
        <taxon>Cryptodira</taxon>
        <taxon>Durocryptodira</taxon>
        <taxon>Americhelydia</taxon>
        <taxon>Chelydroidea</taxon>
        <taxon>Chelydridae</taxon>
        <taxon>Chelydra</taxon>
    </lineage>
</organism>
<dbReference type="PANTHER" id="PTHR35081">
    <property type="entry name" value="COILED-COIL DOMAIN-CONTAINING PROTEIN 105"/>
    <property type="match status" value="1"/>
</dbReference>
<evidence type="ECO:0000313" key="4">
    <source>
        <dbReference type="Proteomes" id="UP000694403"/>
    </source>
</evidence>
<reference evidence="3" key="2">
    <citation type="submission" date="2025-09" db="UniProtKB">
        <authorList>
            <consortium name="Ensembl"/>
        </authorList>
    </citation>
    <scope>IDENTIFICATION</scope>
</reference>
<dbReference type="AlphaFoldDB" id="A0A8C3S3D3"/>
<evidence type="ECO:0000256" key="2">
    <source>
        <dbReference type="SAM" id="MobiDB-lite"/>
    </source>
</evidence>
<dbReference type="Proteomes" id="UP000694403">
    <property type="component" value="Unplaced"/>
</dbReference>
<evidence type="ECO:0000313" key="3">
    <source>
        <dbReference type="Ensembl" id="ENSCSRP00000008086.1"/>
    </source>
</evidence>
<feature type="region of interest" description="Disordered" evidence="2">
    <location>
        <begin position="513"/>
        <end position="547"/>
    </location>
</feature>
<dbReference type="Ensembl" id="ENSCSRT00000008359.1">
    <property type="protein sequence ID" value="ENSCSRP00000008086.1"/>
    <property type="gene ID" value="ENSCSRG00000005941.1"/>
</dbReference>
<proteinExistence type="predicted"/>
<name>A0A8C3S3D3_CHESE</name>
<reference evidence="3" key="1">
    <citation type="submission" date="2025-08" db="UniProtKB">
        <authorList>
            <consortium name="Ensembl"/>
        </authorList>
    </citation>
    <scope>IDENTIFICATION</scope>
</reference>
<feature type="coiled-coil region" evidence="1">
    <location>
        <begin position="132"/>
        <end position="159"/>
    </location>
</feature>
<dbReference type="PANTHER" id="PTHR35081:SF1">
    <property type="entry name" value="COILED-COIL DOMAIN-CONTAINING PROTEIN 105"/>
    <property type="match status" value="1"/>
</dbReference>
<keyword evidence="4" id="KW-1185">Reference proteome</keyword>
<keyword evidence="1" id="KW-0175">Coiled coil</keyword>
<feature type="compositionally biased region" description="Polar residues" evidence="2">
    <location>
        <begin position="520"/>
        <end position="529"/>
    </location>
</feature>
<sequence>MGPPPELLQGRAGPEVWRNEAKATVRAAQQLRGRCWREAVGQWRPPHPPGQPQETPYERSTRLQAWRFKLDVTAAGETLEKPPEGPGITLWKSKMKPPPWVSQLPLPCFRDHCASQSNGLAARYASAVRLVVSRLRQALTELNEQAKRLNLARQHLDTALAKVRTALLTNQQSAVVRGHRPPAEQAPDQVDALLQWERKELQRLKVELEGHMDMSEAHLKALSGCRQTLGALCQERGQVLELLGQPLRMVLLAAERDSWLSLSRPSSPFVVRNPTPEPSPVGPYTPGMAWPALPRRPPRNPARAPLSPCVLPFAPTHDPSPVGDPTCPPHLTLFSLPVQERLYMALGGMRSTLNRCQRFHGEMGITQGMTMGPESSQYLEAREKLTRPLVRVYQRHVGTQLPEAQILTQGSVLLERSTQKAAANVQQMQATQQHLRASIRDKQTGFHVDANVQRLRRRRMHPRSSLGEAYQLSLICPRVLAHQGEGVCVQALEWGRLGRDQGHRISGLEGTLGGHLVQPPAQSRTNPQFLPQIPKWPPQGLNSQPWV</sequence>
<evidence type="ECO:0000256" key="1">
    <source>
        <dbReference type="SAM" id="Coils"/>
    </source>
</evidence>